<dbReference type="InterPro" id="IPR038545">
    <property type="entry name" value="Znf_DBF_sf"/>
</dbReference>
<organism evidence="7 8">
    <name type="scientific">Plectosphaerella cucumerina</name>
    <dbReference type="NCBI Taxonomy" id="40658"/>
    <lineage>
        <taxon>Eukaryota</taxon>
        <taxon>Fungi</taxon>
        <taxon>Dikarya</taxon>
        <taxon>Ascomycota</taxon>
        <taxon>Pezizomycotina</taxon>
        <taxon>Sordariomycetes</taxon>
        <taxon>Hypocreomycetidae</taxon>
        <taxon>Glomerellales</taxon>
        <taxon>Plectosphaerellaceae</taxon>
        <taxon>Plectosphaerella</taxon>
    </lineage>
</organism>
<feature type="region of interest" description="Disordered" evidence="5">
    <location>
        <begin position="172"/>
        <end position="243"/>
    </location>
</feature>
<feature type="compositionally biased region" description="Basic and acidic residues" evidence="5">
    <location>
        <begin position="179"/>
        <end position="188"/>
    </location>
</feature>
<evidence type="ECO:0000313" key="7">
    <source>
        <dbReference type="EMBL" id="KAH7376317.1"/>
    </source>
</evidence>
<feature type="compositionally biased region" description="Basic and acidic residues" evidence="5">
    <location>
        <begin position="204"/>
        <end position="217"/>
    </location>
</feature>
<dbReference type="SUPFAM" id="SSF52113">
    <property type="entry name" value="BRCT domain"/>
    <property type="match status" value="1"/>
</dbReference>
<evidence type="ECO:0000256" key="5">
    <source>
        <dbReference type="SAM" id="MobiDB-lite"/>
    </source>
</evidence>
<dbReference type="GO" id="GO:0043539">
    <property type="term" value="F:protein serine/threonine kinase activator activity"/>
    <property type="evidence" value="ECO:0007669"/>
    <property type="project" value="TreeGrafter"/>
</dbReference>
<dbReference type="Proteomes" id="UP000813385">
    <property type="component" value="Unassembled WGS sequence"/>
</dbReference>
<feature type="compositionally biased region" description="Basic and acidic residues" evidence="5">
    <location>
        <begin position="544"/>
        <end position="557"/>
    </location>
</feature>
<feature type="region of interest" description="Disordered" evidence="5">
    <location>
        <begin position="513"/>
        <end position="572"/>
    </location>
</feature>
<accession>A0A8K0TS25</accession>
<keyword evidence="1" id="KW-0479">Metal-binding</keyword>
<dbReference type="InterPro" id="IPR013939">
    <property type="entry name" value="Regulatory_Dfp1/Him1"/>
</dbReference>
<gene>
    <name evidence="7" type="ORF">B0T11DRAFT_19739</name>
</gene>
<comment type="caution">
    <text evidence="7">The sequence shown here is derived from an EMBL/GenBank/DDBJ whole genome shotgun (WGS) entry which is preliminary data.</text>
</comment>
<dbReference type="SMART" id="SM00586">
    <property type="entry name" value="ZnF_DBF"/>
    <property type="match status" value="1"/>
</dbReference>
<dbReference type="InterPro" id="IPR051590">
    <property type="entry name" value="Replication_Regulatory_Kinase"/>
</dbReference>
<feature type="compositionally biased region" description="Low complexity" evidence="5">
    <location>
        <begin position="81"/>
        <end position="91"/>
    </location>
</feature>
<dbReference type="InterPro" id="IPR055116">
    <property type="entry name" value="DBF4_BRCT"/>
</dbReference>
<dbReference type="InterPro" id="IPR036420">
    <property type="entry name" value="BRCT_dom_sf"/>
</dbReference>
<keyword evidence="2 4" id="KW-0863">Zinc-finger</keyword>
<dbReference type="OrthoDB" id="21380at2759"/>
<sequence length="645" mass="72797">MATISLSPTPVPIAAIMSTRRTPLTNNPNVVNSPLRTAASLAQAKQKRSYATVQREDIYGQPPPLKKQTLEVFPQRPPRSPSKSSRASGLPQRTARPVVRERSAPQQQVQHENAERIRQWQVEYQSRFPKMVFYFESISEEVRAKLSKQAISLGAREERFFSNAITHVVTTRPIPTGNEDAHATHEEPAPEEQPQTINPSLLDRSTDTRRRLFDAVTRRATPLQSHDDSSRRPRPVRNNDILHKARDMGKRIWPLEKFQRMLDILLEPEAYVNRTESSRNGAGTKRAAEEPKLSQLLQHERINGPSDRDQTVAARELVPFKGPYLYVYDIEEKYKPIMLREYPKVNNKYEGEWPQFRTVADGRCPFVEEPDTDRRKTRAQEKEKEKERAAAKAAAESRPTLQPPEVAAPKPVVGKRSLAEMQDGQNQLRTGVKPMDMFHATKPLSKQVDLSGFTSRAPAARLFAGEPVASGVQPSHLTSAIRSQMISSASGMGAIKAGTSKEILGLQRRVLQRTTNSADPSSRRPEAELDPSSRSTSMGRVASRRLELIDEGTDKASSKPQPAPQKSRRDLKSGYCENCQDKFKDFDEHVLSRKHRKFAENNDNWAELDSLLSQLSRAPKWEPSLGWEATVSFEHADSSGDYQPW</sequence>
<dbReference type="Pfam" id="PF22437">
    <property type="entry name" value="DBF4_BRCT"/>
    <property type="match status" value="1"/>
</dbReference>
<evidence type="ECO:0000256" key="4">
    <source>
        <dbReference type="PROSITE-ProRule" id="PRU00600"/>
    </source>
</evidence>
<dbReference type="PROSITE" id="PS51265">
    <property type="entry name" value="ZF_DBF4"/>
    <property type="match status" value="1"/>
</dbReference>
<feature type="domain" description="DBF4-type" evidence="6">
    <location>
        <begin position="569"/>
        <end position="618"/>
    </location>
</feature>
<evidence type="ECO:0000313" key="8">
    <source>
        <dbReference type="Proteomes" id="UP000813385"/>
    </source>
</evidence>
<evidence type="ECO:0000256" key="2">
    <source>
        <dbReference type="ARBA" id="ARBA00022771"/>
    </source>
</evidence>
<feature type="compositionally biased region" description="Basic and acidic residues" evidence="5">
    <location>
        <begin position="372"/>
        <end position="390"/>
    </location>
</feature>
<dbReference type="InterPro" id="IPR006572">
    <property type="entry name" value="Znf_DBF"/>
</dbReference>
<reference evidence="7" key="1">
    <citation type="journal article" date="2021" name="Nat. Commun.">
        <title>Genetic determinants of endophytism in the Arabidopsis root mycobiome.</title>
        <authorList>
            <person name="Mesny F."/>
            <person name="Miyauchi S."/>
            <person name="Thiergart T."/>
            <person name="Pickel B."/>
            <person name="Atanasova L."/>
            <person name="Karlsson M."/>
            <person name="Huettel B."/>
            <person name="Barry K.W."/>
            <person name="Haridas S."/>
            <person name="Chen C."/>
            <person name="Bauer D."/>
            <person name="Andreopoulos W."/>
            <person name="Pangilinan J."/>
            <person name="LaButti K."/>
            <person name="Riley R."/>
            <person name="Lipzen A."/>
            <person name="Clum A."/>
            <person name="Drula E."/>
            <person name="Henrissat B."/>
            <person name="Kohler A."/>
            <person name="Grigoriev I.V."/>
            <person name="Martin F.M."/>
            <person name="Hacquard S."/>
        </authorList>
    </citation>
    <scope>NUCLEOTIDE SEQUENCE</scope>
    <source>
        <strain evidence="7">MPI-CAGE-AT-0016</strain>
    </source>
</reference>
<feature type="region of interest" description="Disordered" evidence="5">
    <location>
        <begin position="365"/>
        <end position="409"/>
    </location>
</feature>
<dbReference type="GO" id="GO:0008270">
    <property type="term" value="F:zinc ion binding"/>
    <property type="evidence" value="ECO:0007669"/>
    <property type="project" value="UniProtKB-KW"/>
</dbReference>
<evidence type="ECO:0000256" key="1">
    <source>
        <dbReference type="ARBA" id="ARBA00022723"/>
    </source>
</evidence>
<feature type="region of interest" description="Disordered" evidence="5">
    <location>
        <begin position="52"/>
        <end position="114"/>
    </location>
</feature>
<dbReference type="PANTHER" id="PTHR15375:SF26">
    <property type="entry name" value="PROTEIN CHIFFON"/>
    <property type="match status" value="1"/>
</dbReference>
<dbReference type="EMBL" id="JAGPXD010000001">
    <property type="protein sequence ID" value="KAH7376317.1"/>
    <property type="molecule type" value="Genomic_DNA"/>
</dbReference>
<dbReference type="Pfam" id="PF08630">
    <property type="entry name" value="Dfp1_Him1_M"/>
    <property type="match status" value="1"/>
</dbReference>
<dbReference type="Pfam" id="PF07535">
    <property type="entry name" value="zf-DBF"/>
    <property type="match status" value="1"/>
</dbReference>
<dbReference type="Gene3D" id="6.10.250.3410">
    <property type="entry name" value="DBF zinc finger"/>
    <property type="match status" value="1"/>
</dbReference>
<dbReference type="AlphaFoldDB" id="A0A8K0TS25"/>
<feature type="compositionally biased region" description="Low complexity" evidence="5">
    <location>
        <begin position="192"/>
        <end position="203"/>
    </location>
</feature>
<dbReference type="GO" id="GO:0003676">
    <property type="term" value="F:nucleic acid binding"/>
    <property type="evidence" value="ECO:0007669"/>
    <property type="project" value="InterPro"/>
</dbReference>
<dbReference type="FunFam" id="6.10.250.3410:FF:000001">
    <property type="entry name" value="Protein DBF4 homolog A"/>
    <property type="match status" value="1"/>
</dbReference>
<dbReference type="GO" id="GO:0031431">
    <property type="term" value="C:Dbf4-dependent protein kinase complex"/>
    <property type="evidence" value="ECO:0007669"/>
    <property type="project" value="TreeGrafter"/>
</dbReference>
<keyword evidence="8" id="KW-1185">Reference proteome</keyword>
<proteinExistence type="predicted"/>
<evidence type="ECO:0000259" key="6">
    <source>
        <dbReference type="PROSITE" id="PS51265"/>
    </source>
</evidence>
<name>A0A8K0TS25_9PEZI</name>
<evidence type="ECO:0000256" key="3">
    <source>
        <dbReference type="ARBA" id="ARBA00022833"/>
    </source>
</evidence>
<keyword evidence="3" id="KW-0862">Zinc</keyword>
<dbReference type="GO" id="GO:1901987">
    <property type="term" value="P:regulation of cell cycle phase transition"/>
    <property type="evidence" value="ECO:0007669"/>
    <property type="project" value="TreeGrafter"/>
</dbReference>
<dbReference type="Gene3D" id="3.40.50.10190">
    <property type="entry name" value="BRCT domain"/>
    <property type="match status" value="2"/>
</dbReference>
<dbReference type="PANTHER" id="PTHR15375">
    <property type="entry name" value="ACTIVATOR OF S-PHASE KINASE-RELATED"/>
    <property type="match status" value="1"/>
</dbReference>
<dbReference type="GO" id="GO:0010571">
    <property type="term" value="P:positive regulation of nuclear cell cycle DNA replication"/>
    <property type="evidence" value="ECO:0007669"/>
    <property type="project" value="TreeGrafter"/>
</dbReference>
<protein>
    <submittedName>
        <fullName evidence="7">Dfp1/Him1</fullName>
    </submittedName>
</protein>